<name>A0A2G3PS18_WILMA</name>
<evidence type="ECO:0000256" key="3">
    <source>
        <dbReference type="ARBA" id="ARBA00023163"/>
    </source>
</evidence>
<dbReference type="AlphaFoldDB" id="A0A2G3PS18"/>
<keyword evidence="3" id="KW-0804">Transcription</keyword>
<dbReference type="Gene3D" id="1.20.120.530">
    <property type="entry name" value="GntR ligand-binding domain-like"/>
    <property type="match status" value="1"/>
</dbReference>
<dbReference type="InterPro" id="IPR000524">
    <property type="entry name" value="Tscrpt_reg_HTH_GntR"/>
</dbReference>
<evidence type="ECO:0000313" key="6">
    <source>
        <dbReference type="Proteomes" id="UP000225108"/>
    </source>
</evidence>
<evidence type="ECO:0000256" key="1">
    <source>
        <dbReference type="ARBA" id="ARBA00023015"/>
    </source>
</evidence>
<dbReference type="GO" id="GO:0003677">
    <property type="term" value="F:DNA binding"/>
    <property type="evidence" value="ECO:0007669"/>
    <property type="project" value="UniProtKB-KW"/>
</dbReference>
<dbReference type="InterPro" id="IPR008920">
    <property type="entry name" value="TF_FadR/GntR_C"/>
</dbReference>
<dbReference type="PRINTS" id="PR00035">
    <property type="entry name" value="HTHGNTR"/>
</dbReference>
<evidence type="ECO:0000256" key="2">
    <source>
        <dbReference type="ARBA" id="ARBA00023125"/>
    </source>
</evidence>
<keyword evidence="1" id="KW-0805">Transcription regulation</keyword>
<dbReference type="Gene3D" id="1.10.10.10">
    <property type="entry name" value="Winged helix-like DNA-binding domain superfamily/Winged helix DNA-binding domain"/>
    <property type="match status" value="1"/>
</dbReference>
<dbReference type="RefSeq" id="WP_099381647.1">
    <property type="nucleotide sequence ID" value="NZ_PEBD01000004.1"/>
</dbReference>
<evidence type="ECO:0000259" key="4">
    <source>
        <dbReference type="PROSITE" id="PS50949"/>
    </source>
</evidence>
<organism evidence="5 6">
    <name type="scientific">Williamsia marianensis</name>
    <dbReference type="NCBI Taxonomy" id="85044"/>
    <lineage>
        <taxon>Bacteria</taxon>
        <taxon>Bacillati</taxon>
        <taxon>Actinomycetota</taxon>
        <taxon>Actinomycetes</taxon>
        <taxon>Mycobacteriales</taxon>
        <taxon>Nocardiaceae</taxon>
        <taxon>Williamsia</taxon>
    </lineage>
</organism>
<dbReference type="InterPro" id="IPR036390">
    <property type="entry name" value="WH_DNA-bd_sf"/>
</dbReference>
<comment type="caution">
    <text evidence="5">The sequence shown here is derived from an EMBL/GenBank/DDBJ whole genome shotgun (WGS) entry which is preliminary data.</text>
</comment>
<dbReference type="Pfam" id="PF07729">
    <property type="entry name" value="FCD"/>
    <property type="match status" value="1"/>
</dbReference>
<dbReference type="SMART" id="SM00345">
    <property type="entry name" value="HTH_GNTR"/>
    <property type="match status" value="1"/>
</dbReference>
<feature type="domain" description="HTH gntR-type" evidence="4">
    <location>
        <begin position="19"/>
        <end position="87"/>
    </location>
</feature>
<dbReference type="EMBL" id="PEBD01000004">
    <property type="protein sequence ID" value="PHV68523.1"/>
    <property type="molecule type" value="Genomic_DNA"/>
</dbReference>
<sequence length="235" mass="25620">MPSETTQVPVESASITRPRRTSELVVERIQELIRSGEWAVGARIPAEPDLVAQLGVGRNTVREAVRALEHSGFLEPRRGDGTYVRSRNLLAAAIGRCVENSEILELLQVRRALEREAARSAAFTRTDDDVRELDRLLTEMREAFDAEDLERYIDADIAFHTAIITASGNGLLGELYAGVAEVMARTHATVIAADAQSHPHPTGHAEVVAAIRDCDPVAAEAAVACYLDRSIEVLS</sequence>
<gene>
    <name evidence="5" type="ORF">CSW57_04775</name>
</gene>
<dbReference type="InterPro" id="IPR036388">
    <property type="entry name" value="WH-like_DNA-bd_sf"/>
</dbReference>
<dbReference type="Proteomes" id="UP000225108">
    <property type="component" value="Unassembled WGS sequence"/>
</dbReference>
<dbReference type="SUPFAM" id="SSF46785">
    <property type="entry name" value="Winged helix' DNA-binding domain"/>
    <property type="match status" value="1"/>
</dbReference>
<keyword evidence="2" id="KW-0238">DNA-binding</keyword>
<dbReference type="PANTHER" id="PTHR43537">
    <property type="entry name" value="TRANSCRIPTIONAL REGULATOR, GNTR FAMILY"/>
    <property type="match status" value="1"/>
</dbReference>
<proteinExistence type="predicted"/>
<reference evidence="5 6" key="1">
    <citation type="submission" date="2017-10" db="EMBL/GenBank/DDBJ databases">
        <title>The draft genome sequence of Williamsia sp. BULT 1.1 isolated from the semi-arid grassland soils from South Africa.</title>
        <authorList>
            <person name="Kabwe M.H."/>
            <person name="Govender N."/>
            <person name="Mutseka Lunga P."/>
            <person name="Vikram S."/>
            <person name="Makhalanyane T.P."/>
        </authorList>
    </citation>
    <scope>NUCLEOTIDE SEQUENCE [LARGE SCALE GENOMIC DNA]</scope>
    <source>
        <strain evidence="5 6">BULT 1.1</strain>
    </source>
</reference>
<dbReference type="SUPFAM" id="SSF48008">
    <property type="entry name" value="GntR ligand-binding domain-like"/>
    <property type="match status" value="1"/>
</dbReference>
<dbReference type="CDD" id="cd07377">
    <property type="entry name" value="WHTH_GntR"/>
    <property type="match status" value="1"/>
</dbReference>
<dbReference type="GO" id="GO:0003700">
    <property type="term" value="F:DNA-binding transcription factor activity"/>
    <property type="evidence" value="ECO:0007669"/>
    <property type="project" value="InterPro"/>
</dbReference>
<accession>A0A2G3PS18</accession>
<protein>
    <submittedName>
        <fullName evidence="5">GntR family transcriptional regulator</fullName>
    </submittedName>
</protein>
<dbReference type="SMART" id="SM00895">
    <property type="entry name" value="FCD"/>
    <property type="match status" value="1"/>
</dbReference>
<dbReference type="InterPro" id="IPR011711">
    <property type="entry name" value="GntR_C"/>
</dbReference>
<dbReference type="PROSITE" id="PS50949">
    <property type="entry name" value="HTH_GNTR"/>
    <property type="match status" value="1"/>
</dbReference>
<dbReference type="Pfam" id="PF00392">
    <property type="entry name" value="GntR"/>
    <property type="match status" value="1"/>
</dbReference>
<evidence type="ECO:0000313" key="5">
    <source>
        <dbReference type="EMBL" id="PHV68523.1"/>
    </source>
</evidence>
<dbReference type="PANTHER" id="PTHR43537:SF47">
    <property type="entry name" value="REGULATORY PROTEIN GNTR HTH"/>
    <property type="match status" value="1"/>
</dbReference>